<keyword evidence="1" id="KW-1017">Isopeptide bond</keyword>
<dbReference type="InterPro" id="IPR017930">
    <property type="entry name" value="Myb_dom"/>
</dbReference>
<dbReference type="InterPro" id="IPR001005">
    <property type="entry name" value="SANT/Myb"/>
</dbReference>
<feature type="compositionally biased region" description="Polar residues" evidence="16">
    <location>
        <begin position="112"/>
        <end position="124"/>
    </location>
</feature>
<evidence type="ECO:0000256" key="10">
    <source>
        <dbReference type="ARBA" id="ARBA00023163"/>
    </source>
</evidence>
<dbReference type="SMART" id="SM00717">
    <property type="entry name" value="SANT"/>
    <property type="match status" value="1"/>
</dbReference>
<dbReference type="GO" id="GO:0003677">
    <property type="term" value="F:DNA binding"/>
    <property type="evidence" value="ECO:0007669"/>
    <property type="project" value="UniProtKB-KW"/>
</dbReference>
<dbReference type="EMBL" id="CAAE01013786">
    <property type="protein sequence ID" value="CAF95471.1"/>
    <property type="molecule type" value="Genomic_DNA"/>
</dbReference>
<keyword evidence="9" id="KW-0238">DNA-binding</keyword>
<keyword evidence="4 15" id="KW-0863">Zinc-finger</keyword>
<dbReference type="SUPFAM" id="SSF46689">
    <property type="entry name" value="Homeodomain-like"/>
    <property type="match status" value="1"/>
</dbReference>
<keyword evidence="2" id="KW-0597">Phosphoprotein</keyword>
<dbReference type="Gene3D" id="1.10.10.60">
    <property type="entry name" value="Homeodomain-like"/>
    <property type="match status" value="1"/>
</dbReference>
<evidence type="ECO:0000256" key="9">
    <source>
        <dbReference type="ARBA" id="ARBA00023125"/>
    </source>
</evidence>
<protein>
    <recommendedName>
        <fullName evidence="14">ZZ-type zinc finger-containing protein 3</fullName>
    </recommendedName>
</protein>
<keyword evidence="7" id="KW-0007">Acetylation</keyword>
<feature type="region of interest" description="Disordered" evidence="16">
    <location>
        <begin position="136"/>
        <end position="254"/>
    </location>
</feature>
<dbReference type="SUPFAM" id="SSF57850">
    <property type="entry name" value="RING/U-box"/>
    <property type="match status" value="1"/>
</dbReference>
<dbReference type="FunFam" id="1.10.10.60:FF:000128">
    <property type="entry name" value="Putative ZZ-type zinc finger-containing protein 3"/>
    <property type="match status" value="1"/>
</dbReference>
<evidence type="ECO:0000259" key="17">
    <source>
        <dbReference type="PROSITE" id="PS50135"/>
    </source>
</evidence>
<feature type="compositionally biased region" description="Basic and acidic residues" evidence="16">
    <location>
        <begin position="481"/>
        <end position="496"/>
    </location>
</feature>
<evidence type="ECO:0000256" key="11">
    <source>
        <dbReference type="ARBA" id="ARBA00023242"/>
    </source>
</evidence>
<evidence type="ECO:0000256" key="4">
    <source>
        <dbReference type="ARBA" id="ARBA00022771"/>
    </source>
</evidence>
<dbReference type="GO" id="GO:0140672">
    <property type="term" value="C:ATAC complex"/>
    <property type="evidence" value="ECO:0007669"/>
    <property type="project" value="UniProtKB-ARBA"/>
</dbReference>
<dbReference type="Pfam" id="PF00569">
    <property type="entry name" value="ZZ"/>
    <property type="match status" value="1"/>
</dbReference>
<reference evidence="19" key="2">
    <citation type="submission" date="2004-02" db="EMBL/GenBank/DDBJ databases">
        <authorList>
            <consortium name="Genoscope"/>
            <consortium name="Whitehead Institute Centre for Genome Research"/>
        </authorList>
    </citation>
    <scope>NUCLEOTIDE SEQUENCE</scope>
</reference>
<sequence>MAATERAYILLQRREHQNEETVGTCRSMATSRSSRVTRSSVGLNGLDENFCGRTLRNRSIAQPEETSVCPLPRARSPKKKPESRQESKPDAKQDIKQDTKQNAKEDTRNDGQHQSTLQGKVTDLNASLSEAVQWTGSKKRGMSCLENDTSPEKSEYSDRGMGSSDTIPQIKRTKRCSRSGDSQVQEKDSDLRPDSPASLPEPKKDSHYEDVSSQNSNKTEVSKVSGKLEGELVTGTANEGQVQHDRSEQASNDHKTYNGLEENQAEELSARNKELASVSNYQSLPNGSQIGAPSSPDASVPFKNCAPLQLEMSGSGELTASPMSIFEAIEGVSVPELTVATEQEVEEVEVDVVGESLCLAHEELVMETENDRETTPPTTGPSPTEPGCNTSLSSTPPSFTELYEHRYTLRTSPRRVANGGKVTFTKVSSPPRDNGTLREEGELVVGTKVESHMVEESGHLGSAGPSVEEPVSVNPTDGAEDLDRVPVEDKVTERGQELTQSQAAKEEEEEPDVYYFESDHLALKHNKDYQRLLQTISVLEAQRTQAILDLETLACHQREALGDPIRFVGQLQEQVNLGLPRPQRVVQLPDIAWGHYTSGLSDFEREFCDKKCKTRRLKLMFDKGLPERPNSPFEPKKEGESSSMYSSLPTSDAPGNGRQMQVYLYFSDFFIKEKKKLEQLLVKYPPEEVESRRWQKIADELGNRTAKQVASRVQKYFIKLTKAGIPVPGRTPNLCMYTKKTSSKRQHHLNKHLYRPSTFLTSYEPPVYMDEDDEHSAYYNSMHDPSVEESDEESIPMELRNLPEYKELLQLKQLKKKTLQDIREDKIRVQHIGYKCDVCGIEPIPGVRWHCQDCPKDNAVDFCSNCSDCIFKTKTHKP</sequence>
<evidence type="ECO:0000256" key="5">
    <source>
        <dbReference type="ARBA" id="ARBA00022833"/>
    </source>
</evidence>
<dbReference type="InterPro" id="IPR043145">
    <property type="entry name" value="Znf_ZZ_sf"/>
</dbReference>
<keyword evidence="11" id="KW-0539">Nucleus</keyword>
<evidence type="ECO:0000256" key="16">
    <source>
        <dbReference type="SAM" id="MobiDB-lite"/>
    </source>
</evidence>
<evidence type="ECO:0000259" key="18">
    <source>
        <dbReference type="PROSITE" id="PS51294"/>
    </source>
</evidence>
<keyword evidence="10" id="KW-0804">Transcription</keyword>
<evidence type="ECO:0000256" key="14">
    <source>
        <dbReference type="ARBA" id="ARBA00068620"/>
    </source>
</evidence>
<dbReference type="CDD" id="cd00167">
    <property type="entry name" value="SANT"/>
    <property type="match status" value="1"/>
</dbReference>
<name>Q4SV61_TETNG</name>
<accession>Q4SV61</accession>
<dbReference type="AlphaFoldDB" id="Q4SV61"/>
<feature type="region of interest" description="Disordered" evidence="16">
    <location>
        <begin position="623"/>
        <end position="653"/>
    </location>
</feature>
<feature type="compositionally biased region" description="Basic and acidic residues" evidence="16">
    <location>
        <begin position="79"/>
        <end position="111"/>
    </location>
</feature>
<dbReference type="PANTHER" id="PTHR22705">
    <property type="entry name" value="ZINC FINGER, ZZ DOMAIN CONTAINING 3"/>
    <property type="match status" value="1"/>
</dbReference>
<dbReference type="InterPro" id="IPR037830">
    <property type="entry name" value="ZZZ3"/>
</dbReference>
<feature type="region of interest" description="Disordered" evidence="16">
    <location>
        <begin position="367"/>
        <end position="396"/>
    </location>
</feature>
<dbReference type="GO" id="GO:0051726">
    <property type="term" value="P:regulation of cell cycle"/>
    <property type="evidence" value="ECO:0007669"/>
    <property type="project" value="UniProtKB-ARBA"/>
</dbReference>
<feature type="region of interest" description="Disordered" evidence="16">
    <location>
        <begin position="61"/>
        <end position="124"/>
    </location>
</feature>
<comment type="caution">
    <text evidence="19">The sequence shown here is derived from an EMBL/GenBank/DDBJ whole genome shotgun (WGS) entry which is preliminary data.</text>
</comment>
<dbReference type="Gene3D" id="3.30.60.90">
    <property type="match status" value="1"/>
</dbReference>
<feature type="compositionally biased region" description="Basic and acidic residues" evidence="16">
    <location>
        <begin position="201"/>
        <end position="210"/>
    </location>
</feature>
<dbReference type="InterPro" id="IPR000433">
    <property type="entry name" value="Znf_ZZ"/>
</dbReference>
<feature type="domain" description="ZZ-type" evidence="17">
    <location>
        <begin position="831"/>
        <end position="878"/>
    </location>
</feature>
<dbReference type="PROSITE" id="PS51294">
    <property type="entry name" value="HTH_MYB"/>
    <property type="match status" value="1"/>
</dbReference>
<evidence type="ECO:0000256" key="6">
    <source>
        <dbReference type="ARBA" id="ARBA00022843"/>
    </source>
</evidence>
<evidence type="ECO:0000256" key="13">
    <source>
        <dbReference type="ARBA" id="ARBA00062553"/>
    </source>
</evidence>
<feature type="compositionally biased region" description="Basic and acidic residues" evidence="16">
    <location>
        <begin position="184"/>
        <end position="193"/>
    </location>
</feature>
<evidence type="ECO:0000256" key="2">
    <source>
        <dbReference type="ARBA" id="ARBA00022553"/>
    </source>
</evidence>
<dbReference type="KEGG" id="tng:GSTEN00012139G001"/>
<keyword evidence="5" id="KW-0862">Zinc</keyword>
<feature type="compositionally biased region" description="Polar residues" evidence="16">
    <location>
        <begin position="641"/>
        <end position="650"/>
    </location>
</feature>
<keyword evidence="6" id="KW-0832">Ubl conjugation</keyword>
<dbReference type="GO" id="GO:0051302">
    <property type="term" value="P:regulation of cell division"/>
    <property type="evidence" value="ECO:0007669"/>
    <property type="project" value="UniProtKB-ARBA"/>
</dbReference>
<dbReference type="PANTHER" id="PTHR22705:SF0">
    <property type="entry name" value="ZZ-TYPE ZINC FINGER-CONTAINING PROTEIN 3"/>
    <property type="match status" value="1"/>
</dbReference>
<gene>
    <name evidence="19" type="ORF">GSTENG00012139001</name>
</gene>
<evidence type="ECO:0000256" key="7">
    <source>
        <dbReference type="ARBA" id="ARBA00022990"/>
    </source>
</evidence>
<keyword evidence="8" id="KW-0805">Transcription regulation</keyword>
<evidence type="ECO:0000256" key="8">
    <source>
        <dbReference type="ARBA" id="ARBA00023015"/>
    </source>
</evidence>
<evidence type="ECO:0000256" key="15">
    <source>
        <dbReference type="PROSITE-ProRule" id="PRU00228"/>
    </source>
</evidence>
<comment type="function">
    <text evidence="12">Histone H3 reader that is required for the ATAC complex-mediated maintenance of histone acetylation and gene activation. Component of the ATAC complex, a complex with histone acetyltransferase activity on histones H3 and H4.</text>
</comment>
<comment type="subunit">
    <text evidence="13">Component of the ADA2A-containing complex (ATAC), composed of KAT14, KAT2A, TADA2L, TADA3L, ZZ3, MBIP, WDR5, YEATS2, CCDC101 and DR1. Interacts via (ZZ-type zinc finger) with histone H3 in a methylation-independent manner and acetylation on 'Lys-4' (H3K4ac) moderately enhances the interaction.</text>
</comment>
<proteinExistence type="predicted"/>
<dbReference type="OrthoDB" id="20473at2759"/>
<evidence type="ECO:0000313" key="19">
    <source>
        <dbReference type="EMBL" id="CAF95471.1"/>
    </source>
</evidence>
<feature type="domain" description="HTH myb-type" evidence="18">
    <location>
        <begin position="692"/>
        <end position="721"/>
    </location>
</feature>
<dbReference type="GO" id="GO:0008270">
    <property type="term" value="F:zinc ion binding"/>
    <property type="evidence" value="ECO:0007669"/>
    <property type="project" value="UniProtKB-KW"/>
</dbReference>
<evidence type="ECO:0000256" key="3">
    <source>
        <dbReference type="ARBA" id="ARBA00022723"/>
    </source>
</evidence>
<dbReference type="Pfam" id="PF00249">
    <property type="entry name" value="Myb_DNA-binding"/>
    <property type="match status" value="1"/>
</dbReference>
<organism evidence="19">
    <name type="scientific">Tetraodon nigroviridis</name>
    <name type="common">Spotted green pufferfish</name>
    <name type="synonym">Chelonodon nigroviridis</name>
    <dbReference type="NCBI Taxonomy" id="99883"/>
    <lineage>
        <taxon>Eukaryota</taxon>
        <taxon>Metazoa</taxon>
        <taxon>Chordata</taxon>
        <taxon>Craniata</taxon>
        <taxon>Vertebrata</taxon>
        <taxon>Euteleostomi</taxon>
        <taxon>Actinopterygii</taxon>
        <taxon>Neopterygii</taxon>
        <taxon>Teleostei</taxon>
        <taxon>Neoteleostei</taxon>
        <taxon>Acanthomorphata</taxon>
        <taxon>Eupercaria</taxon>
        <taxon>Tetraodontiformes</taxon>
        <taxon>Tetradontoidea</taxon>
        <taxon>Tetraodontidae</taxon>
        <taxon>Tetraodon</taxon>
    </lineage>
</organism>
<feature type="compositionally biased region" description="Basic and acidic residues" evidence="16">
    <location>
        <begin position="242"/>
        <end position="254"/>
    </location>
</feature>
<evidence type="ECO:0000256" key="1">
    <source>
        <dbReference type="ARBA" id="ARBA00022499"/>
    </source>
</evidence>
<dbReference type="PROSITE" id="PS50135">
    <property type="entry name" value="ZF_ZZ_2"/>
    <property type="match status" value="1"/>
</dbReference>
<dbReference type="InterPro" id="IPR009057">
    <property type="entry name" value="Homeodomain-like_sf"/>
</dbReference>
<feature type="region of interest" description="Disordered" evidence="16">
    <location>
        <begin position="458"/>
        <end position="511"/>
    </location>
</feature>
<keyword evidence="3" id="KW-0479">Metal-binding</keyword>
<reference evidence="19" key="1">
    <citation type="journal article" date="2004" name="Nature">
        <title>Genome duplication in the teleost fish Tetraodon nigroviridis reveals the early vertebrate proto-karyotype.</title>
        <authorList>
            <person name="Jaillon O."/>
            <person name="Aury J.-M."/>
            <person name="Brunet F."/>
            <person name="Petit J.-L."/>
            <person name="Stange-Thomann N."/>
            <person name="Mauceli E."/>
            <person name="Bouneau L."/>
            <person name="Fischer C."/>
            <person name="Ozouf-Costaz C."/>
            <person name="Bernot A."/>
            <person name="Nicaud S."/>
            <person name="Jaffe D."/>
            <person name="Fisher S."/>
            <person name="Lutfalla G."/>
            <person name="Dossat C."/>
            <person name="Segurens B."/>
            <person name="Dasilva C."/>
            <person name="Salanoubat M."/>
            <person name="Levy M."/>
            <person name="Boudet N."/>
            <person name="Castellano S."/>
            <person name="Anthouard V."/>
            <person name="Jubin C."/>
            <person name="Castelli V."/>
            <person name="Katinka M."/>
            <person name="Vacherie B."/>
            <person name="Biemont C."/>
            <person name="Skalli Z."/>
            <person name="Cattolico L."/>
            <person name="Poulain J."/>
            <person name="De Berardinis V."/>
            <person name="Cruaud C."/>
            <person name="Duprat S."/>
            <person name="Brottier P."/>
            <person name="Coutanceau J.-P."/>
            <person name="Gouzy J."/>
            <person name="Parra G."/>
            <person name="Lardier G."/>
            <person name="Chapple C."/>
            <person name="McKernan K.J."/>
            <person name="McEwan P."/>
            <person name="Bosak S."/>
            <person name="Kellis M."/>
            <person name="Volff J.-N."/>
            <person name="Guigo R."/>
            <person name="Zody M.C."/>
            <person name="Mesirov J."/>
            <person name="Lindblad-Toh K."/>
            <person name="Birren B."/>
            <person name="Nusbaum C."/>
            <person name="Kahn D."/>
            <person name="Robinson-Rechavi M."/>
            <person name="Laudet V."/>
            <person name="Schachter V."/>
            <person name="Quetier F."/>
            <person name="Saurin W."/>
            <person name="Scarpelli C."/>
            <person name="Wincker P."/>
            <person name="Lander E.S."/>
            <person name="Weissenbach J."/>
            <person name="Roest Crollius H."/>
        </authorList>
    </citation>
    <scope>NUCLEOTIDE SEQUENCE [LARGE SCALE GENOMIC DNA]</scope>
</reference>
<evidence type="ECO:0000256" key="12">
    <source>
        <dbReference type="ARBA" id="ARBA00053098"/>
    </source>
</evidence>